<protein>
    <submittedName>
        <fullName evidence="1">Uncharacterized protein</fullName>
    </submittedName>
</protein>
<evidence type="ECO:0000313" key="1">
    <source>
        <dbReference type="EMBL" id="QHT85988.1"/>
    </source>
</evidence>
<reference evidence="1" key="1">
    <citation type="journal article" date="2020" name="Nature">
        <title>Giant virus diversity and host interactions through global metagenomics.</title>
        <authorList>
            <person name="Schulz F."/>
            <person name="Roux S."/>
            <person name="Paez-Espino D."/>
            <person name="Jungbluth S."/>
            <person name="Walsh D.A."/>
            <person name="Denef V.J."/>
            <person name="McMahon K.D."/>
            <person name="Konstantinidis K.T."/>
            <person name="Eloe-Fadrosh E.A."/>
            <person name="Kyrpides N.C."/>
            <person name="Woyke T."/>
        </authorList>
    </citation>
    <scope>NUCLEOTIDE SEQUENCE</scope>
    <source>
        <strain evidence="1">GVMAG-M-3300023184-184</strain>
    </source>
</reference>
<accession>A0A6C0HZ08</accession>
<proteinExistence type="predicted"/>
<sequence length="458" mass="51468">MTLINYPKQNIQWKGNTLFQIIASIQFNKKSQTTIPPYQLLKPLPLKLWRKEIININSLGKTATCSTRHSTSITEIDMPGSTIVTSINRQYSNGLVNTLDIAPTTITSENGTCKSSPNNCFSPEVNARRRVRSAGMVSRKFNENRNNDPYFTSTNEYLVSRNRTIKQNEYVYFKQSNMGVMPNIGNGKNNIYRPQGLSHCYRPAINTENGNNQFSYIWVDGNEYQITIPDGIYDIESLNSMFQNIMITNTHYFIKNNAKVFLLVFSYDTTNNSVVIICNPASKYSFVIGTAPLDATWSWDDLPDTDPYEENTLANPPYPLSPATPGATYIIMPDSHFADMMGFYQGSYSGGINEAFFQGSINSRYVTLYYKPNNQSFATQGAVDSSSFIQRAKYNAITNSAKTLKTAYGDAVANALAYGVSEKAYTEKDKIGFKRTAVPIVDKLGNICSNPNFIYRSR</sequence>
<organism evidence="1">
    <name type="scientific">viral metagenome</name>
    <dbReference type="NCBI Taxonomy" id="1070528"/>
    <lineage>
        <taxon>unclassified sequences</taxon>
        <taxon>metagenomes</taxon>
        <taxon>organismal metagenomes</taxon>
    </lineage>
</organism>
<dbReference type="AlphaFoldDB" id="A0A6C0HZ08"/>
<name>A0A6C0HZ08_9ZZZZ</name>
<dbReference type="EMBL" id="MN740057">
    <property type="protein sequence ID" value="QHT85988.1"/>
    <property type="molecule type" value="Genomic_DNA"/>
</dbReference>